<dbReference type="RefSeq" id="WP_074539154.1">
    <property type="nucleotide sequence ID" value="NZ_FNBD01000012.1"/>
</dbReference>
<evidence type="ECO:0000313" key="2">
    <source>
        <dbReference type="EMBL" id="SDF34035.1"/>
    </source>
</evidence>
<accession>A0A1G7KA55</accession>
<dbReference type="AlphaFoldDB" id="A0A1G7KA55"/>
<reference evidence="3" key="1">
    <citation type="submission" date="2016-10" db="EMBL/GenBank/DDBJ databases">
        <authorList>
            <person name="Varghese N."/>
            <person name="Submissions S."/>
        </authorList>
    </citation>
    <scope>NUCLEOTIDE SEQUENCE [LARGE SCALE GENOMIC DNA]</scope>
    <source>
        <strain evidence="3">DSM 24729</strain>
    </source>
</reference>
<dbReference type="EMBL" id="FNBD01000012">
    <property type="protein sequence ID" value="SDF34035.1"/>
    <property type="molecule type" value="Genomic_DNA"/>
</dbReference>
<keyword evidence="1" id="KW-0732">Signal</keyword>
<evidence type="ECO:0000256" key="1">
    <source>
        <dbReference type="SAM" id="SignalP"/>
    </source>
</evidence>
<feature type="chain" id="PRO_5010186839" evidence="1">
    <location>
        <begin position="22"/>
        <end position="223"/>
    </location>
</feature>
<protein>
    <submittedName>
        <fullName evidence="2">Uncharacterized protein</fullName>
    </submittedName>
</protein>
<gene>
    <name evidence="2" type="ORF">SAMN04487992_11213</name>
</gene>
<keyword evidence="3" id="KW-1185">Reference proteome</keyword>
<dbReference type="Proteomes" id="UP000182114">
    <property type="component" value="Unassembled WGS sequence"/>
</dbReference>
<proteinExistence type="predicted"/>
<feature type="signal peptide" evidence="1">
    <location>
        <begin position="1"/>
        <end position="21"/>
    </location>
</feature>
<name>A0A1G7KA55_9FLAO</name>
<organism evidence="2 3">
    <name type="scientific">Cellulophaga baltica</name>
    <dbReference type="NCBI Taxonomy" id="76594"/>
    <lineage>
        <taxon>Bacteria</taxon>
        <taxon>Pseudomonadati</taxon>
        <taxon>Bacteroidota</taxon>
        <taxon>Flavobacteriia</taxon>
        <taxon>Flavobacteriales</taxon>
        <taxon>Flavobacteriaceae</taxon>
        <taxon>Cellulophaga</taxon>
    </lineage>
</organism>
<sequence length="223" mass="25258">MKKYTVHLLIPLLVFFSYCNAQSPKKEKAKMNKEVRKLVNLGKDAIIQQALTALDKKASLTNFSSTSVQTNGREVYVVFSNPVLYLPQNSIFKYTMGIHLMTGAQFSNTIANPEDFRPTTAIPIYQETATATEHIAFVVEAIPNLNASDLTNFEGSLIIREKEDHYAVRVVSEIQESWYKIKKDTGTMYDEGHAHLAPQPFAERDPEAFREIKFDNQANSNTF</sequence>
<evidence type="ECO:0000313" key="3">
    <source>
        <dbReference type="Proteomes" id="UP000182114"/>
    </source>
</evidence>